<evidence type="ECO:0000313" key="5">
    <source>
        <dbReference type="EMBL" id="CAQ71850.1"/>
    </source>
</evidence>
<keyword evidence="6" id="KW-1185">Reference proteome</keyword>
<dbReference type="InterPro" id="IPR016032">
    <property type="entry name" value="Sig_transdc_resp-reg_C-effctor"/>
</dbReference>
<protein>
    <submittedName>
        <fullName evidence="5">Transcriptional regulator, LuxR family</fullName>
    </submittedName>
</protein>
<dbReference type="Proteomes" id="UP000001692">
    <property type="component" value="Chromosome 2"/>
</dbReference>
<dbReference type="SUPFAM" id="SSF75516">
    <property type="entry name" value="Pheromone-binding domain of LuxR-like quorum-sensing transcription factors"/>
    <property type="match status" value="1"/>
</dbReference>
<evidence type="ECO:0000256" key="2">
    <source>
        <dbReference type="ARBA" id="ARBA00023125"/>
    </source>
</evidence>
<organism evidence="5 6">
    <name type="scientific">Cupriavidus taiwanensis (strain DSM 17343 / BCRC 17206 / CCUG 44338 / CIP 107171 / LMG 19424 / R1)</name>
    <name type="common">Ralstonia taiwanensis (strain LMG 19424)</name>
    <dbReference type="NCBI Taxonomy" id="977880"/>
    <lineage>
        <taxon>Bacteria</taxon>
        <taxon>Pseudomonadati</taxon>
        <taxon>Pseudomonadota</taxon>
        <taxon>Betaproteobacteria</taxon>
        <taxon>Burkholderiales</taxon>
        <taxon>Burkholderiaceae</taxon>
        <taxon>Cupriavidus</taxon>
    </lineage>
</organism>
<sequence>MSEAYMIKDVEVVPYRDAGASGHGTAATTARPTARPVTAPGTAPALVANNGIRVFGERHLVPVRQRVRHGATPGLVTALQAEPTHEGRSAVMQSAIRAIGFDWLGYATAAHVGGQLQPRTFFESYSPPGWRERYFRERYYEIDPRTPQPGTFCLPTVWDADDLAQTPLGNVPPLRRRRFLEDLRDAGVRSGIFLNLPMPGNNEFVLISFMSGIESRRWIGDSVVGQALAMGLALHEFLTCHVEIPAFAGRHREGLSDVQRDILACLAQGLSDKEIARRMDMSIFNVDYHMRRLRSHFGVRNRVQLASAATLLRPPGAPLSVDREKDAAGVIAA</sequence>
<dbReference type="Gene3D" id="1.10.10.10">
    <property type="entry name" value="Winged helix-like DNA-binding domain superfamily/Winged helix DNA-binding domain"/>
    <property type="match status" value="1"/>
</dbReference>
<accession>B3RAC5</accession>
<dbReference type="SUPFAM" id="SSF46894">
    <property type="entry name" value="C-terminal effector domain of the bipartite response regulators"/>
    <property type="match status" value="1"/>
</dbReference>
<dbReference type="Pfam" id="PF00196">
    <property type="entry name" value="GerE"/>
    <property type="match status" value="1"/>
</dbReference>
<dbReference type="HOGENOM" id="CLU_072021_0_0_4"/>
<evidence type="ECO:0000313" key="6">
    <source>
        <dbReference type="Proteomes" id="UP000001692"/>
    </source>
</evidence>
<reference evidence="5 6" key="1">
    <citation type="journal article" date="2008" name="Genome Res.">
        <title>Genome sequence of the beta-rhizobium Cupriavidus taiwanensis and comparative genomics of rhizobia.</title>
        <authorList>
            <person name="Amadou C."/>
            <person name="Pascal G."/>
            <person name="Mangenot S."/>
            <person name="Glew M."/>
            <person name="Bontemps C."/>
            <person name="Capela D."/>
            <person name="Carrere S."/>
            <person name="Cruveiller S."/>
            <person name="Dossat C."/>
            <person name="Lajus A."/>
            <person name="Marchetti M."/>
            <person name="Poinsot V."/>
            <person name="Rouy Z."/>
            <person name="Servin B."/>
            <person name="Saad M."/>
            <person name="Schenowitz C."/>
            <person name="Barbe V."/>
            <person name="Batut J."/>
            <person name="Medigue C."/>
            <person name="Masson-Boivin C."/>
        </authorList>
    </citation>
    <scope>NUCLEOTIDE SEQUENCE [LARGE SCALE GENOMIC DNA]</scope>
    <source>
        <strain evidence="6">DSM 17343 / BCRC 17206 / CCUG 44338 / CIP 107171 / LMG 19424 / R1</strain>
    </source>
</reference>
<name>B3RAC5_CUPTR</name>
<proteinExistence type="predicted"/>
<dbReference type="PROSITE" id="PS50043">
    <property type="entry name" value="HTH_LUXR_2"/>
    <property type="match status" value="1"/>
</dbReference>
<keyword evidence="2" id="KW-0238">DNA-binding</keyword>
<dbReference type="eggNOG" id="COG2197">
    <property type="taxonomic scope" value="Bacteria"/>
</dbReference>
<dbReference type="GO" id="GO:0006355">
    <property type="term" value="P:regulation of DNA-templated transcription"/>
    <property type="evidence" value="ECO:0007669"/>
    <property type="project" value="InterPro"/>
</dbReference>
<dbReference type="EMBL" id="CU633750">
    <property type="protein sequence ID" value="CAQ71850.1"/>
    <property type="molecule type" value="Genomic_DNA"/>
</dbReference>
<dbReference type="InterPro" id="IPR005143">
    <property type="entry name" value="TF_LuxR_autoind-bd_dom"/>
</dbReference>
<keyword evidence="3" id="KW-0804">Transcription</keyword>
<gene>
    <name evidence="5" type="ordered locus">RALTA_B1249</name>
</gene>
<dbReference type="KEGG" id="cti:RALTA_B1249"/>
<evidence type="ECO:0000259" key="4">
    <source>
        <dbReference type="PROSITE" id="PS50043"/>
    </source>
</evidence>
<dbReference type="PANTHER" id="PTHR44688:SF16">
    <property type="entry name" value="DNA-BINDING TRANSCRIPTIONAL ACTIVATOR DEVR_DOSR"/>
    <property type="match status" value="1"/>
</dbReference>
<dbReference type="Pfam" id="PF03472">
    <property type="entry name" value="Autoind_bind"/>
    <property type="match status" value="1"/>
</dbReference>
<dbReference type="SMART" id="SM00421">
    <property type="entry name" value="HTH_LUXR"/>
    <property type="match status" value="1"/>
</dbReference>
<dbReference type="InterPro" id="IPR000792">
    <property type="entry name" value="Tscrpt_reg_LuxR_C"/>
</dbReference>
<dbReference type="Gene3D" id="3.30.450.80">
    <property type="entry name" value="Transcription factor LuxR-like, autoinducer-binding domain"/>
    <property type="match status" value="1"/>
</dbReference>
<dbReference type="CDD" id="cd06170">
    <property type="entry name" value="LuxR_C_like"/>
    <property type="match status" value="1"/>
</dbReference>
<evidence type="ECO:0000256" key="1">
    <source>
        <dbReference type="ARBA" id="ARBA00023015"/>
    </source>
</evidence>
<dbReference type="PANTHER" id="PTHR44688">
    <property type="entry name" value="DNA-BINDING TRANSCRIPTIONAL ACTIVATOR DEVR_DOSR"/>
    <property type="match status" value="1"/>
</dbReference>
<dbReference type="InterPro" id="IPR036388">
    <property type="entry name" value="WH-like_DNA-bd_sf"/>
</dbReference>
<keyword evidence="1" id="KW-0805">Transcription regulation</keyword>
<dbReference type="InterPro" id="IPR036693">
    <property type="entry name" value="TF_LuxR_autoind-bd_dom_sf"/>
</dbReference>
<feature type="domain" description="HTH luxR-type" evidence="4">
    <location>
        <begin position="248"/>
        <end position="313"/>
    </location>
</feature>
<dbReference type="AlphaFoldDB" id="B3RAC5"/>
<dbReference type="GO" id="GO:0003677">
    <property type="term" value="F:DNA binding"/>
    <property type="evidence" value="ECO:0007669"/>
    <property type="project" value="UniProtKB-KW"/>
</dbReference>
<evidence type="ECO:0000256" key="3">
    <source>
        <dbReference type="ARBA" id="ARBA00023163"/>
    </source>
</evidence>